<feature type="non-terminal residue" evidence="1">
    <location>
        <position position="212"/>
    </location>
</feature>
<name>A0ACA9NCE3_9GLOM</name>
<evidence type="ECO:0000313" key="2">
    <source>
        <dbReference type="Proteomes" id="UP000789525"/>
    </source>
</evidence>
<accession>A0ACA9NCE3</accession>
<organism evidence="1 2">
    <name type="scientific">Acaulospora colombiana</name>
    <dbReference type="NCBI Taxonomy" id="27376"/>
    <lineage>
        <taxon>Eukaryota</taxon>
        <taxon>Fungi</taxon>
        <taxon>Fungi incertae sedis</taxon>
        <taxon>Mucoromycota</taxon>
        <taxon>Glomeromycotina</taxon>
        <taxon>Glomeromycetes</taxon>
        <taxon>Diversisporales</taxon>
        <taxon>Acaulosporaceae</taxon>
        <taxon>Acaulospora</taxon>
    </lineage>
</organism>
<dbReference type="Proteomes" id="UP000789525">
    <property type="component" value="Unassembled WGS sequence"/>
</dbReference>
<keyword evidence="2" id="KW-1185">Reference proteome</keyword>
<protein>
    <submittedName>
        <fullName evidence="1">10596_t:CDS:1</fullName>
    </submittedName>
</protein>
<comment type="caution">
    <text evidence="1">The sequence shown here is derived from an EMBL/GenBank/DDBJ whole genome shotgun (WGS) entry which is preliminary data.</text>
</comment>
<proteinExistence type="predicted"/>
<feature type="non-terminal residue" evidence="1">
    <location>
        <position position="1"/>
    </location>
</feature>
<dbReference type="EMBL" id="CAJVPT010020554">
    <property type="protein sequence ID" value="CAG8648994.1"/>
    <property type="molecule type" value="Genomic_DNA"/>
</dbReference>
<gene>
    <name evidence="1" type="ORF">ACOLOM_LOCUS8188</name>
</gene>
<reference evidence="1" key="1">
    <citation type="submission" date="2021-06" db="EMBL/GenBank/DDBJ databases">
        <authorList>
            <person name="Kallberg Y."/>
            <person name="Tangrot J."/>
            <person name="Rosling A."/>
        </authorList>
    </citation>
    <scope>NUCLEOTIDE SEQUENCE</scope>
    <source>
        <strain evidence="1">CL356</strain>
    </source>
</reference>
<sequence>AVGSALLLDLLKFNDFKTISTVGRREIKYDGNNKEILKQKIIDFENLDQYKEEFVGHDVVFNTFGTTRALAGSAENFERIDKGYVIRSAKIIKELNPDKEIHFLYCSAMNSNPNSQLLYPRVKGEIEKELGDIGFKKVSIFRPGYLKVEKRPENRRFEHLIVSAFSSVLDFVAPKRWGVHVDIVGRAMRKVGTGKAKTETEIKVLENGTIFE</sequence>
<evidence type="ECO:0000313" key="1">
    <source>
        <dbReference type="EMBL" id="CAG8648994.1"/>
    </source>
</evidence>